<dbReference type="AlphaFoldDB" id="F4SE10"/>
<sequence length="81" mass="9286">MGGKFLEPTVLAVVSDLGGFEDILIESDNDEDNRERHDNQSKPRLQKVYKLGYECLGCLKDLKNFWRLDEENDDGTVARLL</sequence>
<name>F4SE10_MELLP</name>
<gene>
    <name evidence="2" type="ORF">MELLADRAFT_87932</name>
</gene>
<dbReference type="STRING" id="747676.F4SE10"/>
<dbReference type="InterPro" id="IPR006906">
    <property type="entry name" value="Timeless_N"/>
</dbReference>
<proteinExistence type="predicted"/>
<dbReference type="EMBL" id="GL883323">
    <property type="protein sequence ID" value="EGF97116.1"/>
    <property type="molecule type" value="Genomic_DNA"/>
</dbReference>
<dbReference type="GeneID" id="18934700"/>
<evidence type="ECO:0000259" key="1">
    <source>
        <dbReference type="Pfam" id="PF04821"/>
    </source>
</evidence>
<dbReference type="OrthoDB" id="310853at2759"/>
<dbReference type="Pfam" id="PF04821">
    <property type="entry name" value="TIMELESS"/>
    <property type="match status" value="1"/>
</dbReference>
<dbReference type="KEGG" id="mlr:MELLADRAFT_87932"/>
<protein>
    <recommendedName>
        <fullName evidence="1">Timeless N-terminal domain-containing protein</fullName>
    </recommendedName>
</protein>
<dbReference type="RefSeq" id="XP_007419616.1">
    <property type="nucleotide sequence ID" value="XM_007419554.1"/>
</dbReference>
<dbReference type="InParanoid" id="F4SE10"/>
<dbReference type="VEuPathDB" id="FungiDB:MELLADRAFT_87932"/>
<keyword evidence="3" id="KW-1185">Reference proteome</keyword>
<reference evidence="3" key="1">
    <citation type="journal article" date="2011" name="Proc. Natl. Acad. Sci. U.S.A.">
        <title>Obligate biotrophy features unraveled by the genomic analysis of rust fungi.</title>
        <authorList>
            <person name="Duplessis S."/>
            <person name="Cuomo C.A."/>
            <person name="Lin Y.-C."/>
            <person name="Aerts A."/>
            <person name="Tisserant E."/>
            <person name="Veneault-Fourrey C."/>
            <person name="Joly D.L."/>
            <person name="Hacquard S."/>
            <person name="Amselem J."/>
            <person name="Cantarel B.L."/>
            <person name="Chiu R."/>
            <person name="Coutinho P.M."/>
            <person name="Feau N."/>
            <person name="Field M."/>
            <person name="Frey P."/>
            <person name="Gelhaye E."/>
            <person name="Goldberg J."/>
            <person name="Grabherr M.G."/>
            <person name="Kodira C.D."/>
            <person name="Kohler A."/>
            <person name="Kuees U."/>
            <person name="Lindquist E.A."/>
            <person name="Lucas S.M."/>
            <person name="Mago R."/>
            <person name="Mauceli E."/>
            <person name="Morin E."/>
            <person name="Murat C."/>
            <person name="Pangilinan J.L."/>
            <person name="Park R."/>
            <person name="Pearson M."/>
            <person name="Quesneville H."/>
            <person name="Rouhier N."/>
            <person name="Sakthikumar S."/>
            <person name="Salamov A.A."/>
            <person name="Schmutz J."/>
            <person name="Selles B."/>
            <person name="Shapiro H."/>
            <person name="Tanguay P."/>
            <person name="Tuskan G.A."/>
            <person name="Henrissat B."/>
            <person name="Van de Peer Y."/>
            <person name="Rouze P."/>
            <person name="Ellis J.G."/>
            <person name="Dodds P.N."/>
            <person name="Schein J.E."/>
            <person name="Zhong S."/>
            <person name="Hamelin R.C."/>
            <person name="Grigoriev I.V."/>
            <person name="Szabo L.J."/>
            <person name="Martin F."/>
        </authorList>
    </citation>
    <scope>NUCLEOTIDE SEQUENCE [LARGE SCALE GENOMIC DNA]</scope>
    <source>
        <strain evidence="3">98AG31 / pathotype 3-4-7</strain>
    </source>
</reference>
<accession>F4SE10</accession>
<dbReference type="Proteomes" id="UP000001072">
    <property type="component" value="Unassembled WGS sequence"/>
</dbReference>
<feature type="domain" description="Timeless N-terminal" evidence="1">
    <location>
        <begin position="48"/>
        <end position="81"/>
    </location>
</feature>
<dbReference type="HOGENOM" id="CLU_2574361_0_0_1"/>
<evidence type="ECO:0000313" key="3">
    <source>
        <dbReference type="Proteomes" id="UP000001072"/>
    </source>
</evidence>
<evidence type="ECO:0000313" key="2">
    <source>
        <dbReference type="EMBL" id="EGF97116.1"/>
    </source>
</evidence>
<organism evidence="3">
    <name type="scientific">Melampsora larici-populina (strain 98AG31 / pathotype 3-4-7)</name>
    <name type="common">Poplar leaf rust fungus</name>
    <dbReference type="NCBI Taxonomy" id="747676"/>
    <lineage>
        <taxon>Eukaryota</taxon>
        <taxon>Fungi</taxon>
        <taxon>Dikarya</taxon>
        <taxon>Basidiomycota</taxon>
        <taxon>Pucciniomycotina</taxon>
        <taxon>Pucciniomycetes</taxon>
        <taxon>Pucciniales</taxon>
        <taxon>Melampsoraceae</taxon>
        <taxon>Melampsora</taxon>
    </lineage>
</organism>